<dbReference type="Gene3D" id="3.40.50.1820">
    <property type="entry name" value="alpha/beta hydrolase"/>
    <property type="match status" value="1"/>
</dbReference>
<evidence type="ECO:0000313" key="3">
    <source>
        <dbReference type="EMBL" id="KAK9129782.1"/>
    </source>
</evidence>
<dbReference type="PANTHER" id="PTHR11802">
    <property type="entry name" value="SERINE PROTEASE FAMILY S10 SERINE CARBOXYPEPTIDASE"/>
    <property type="match status" value="1"/>
</dbReference>
<dbReference type="InterPro" id="IPR001563">
    <property type="entry name" value="Peptidase_S10"/>
</dbReference>
<dbReference type="InterPro" id="IPR029058">
    <property type="entry name" value="AB_hydrolase_fold"/>
</dbReference>
<dbReference type="Proteomes" id="UP001417504">
    <property type="component" value="Unassembled WGS sequence"/>
</dbReference>
<dbReference type="SUPFAM" id="SSF53474">
    <property type="entry name" value="alpha/beta-Hydrolases"/>
    <property type="match status" value="1"/>
</dbReference>
<keyword evidence="2" id="KW-0732">Signal</keyword>
<dbReference type="GO" id="GO:0006508">
    <property type="term" value="P:proteolysis"/>
    <property type="evidence" value="ECO:0007669"/>
    <property type="project" value="UniProtKB-KW"/>
</dbReference>
<dbReference type="PROSITE" id="PS00131">
    <property type="entry name" value="CARBOXYPEPT_SER_SER"/>
    <property type="match status" value="1"/>
</dbReference>
<dbReference type="InterPro" id="IPR018202">
    <property type="entry name" value="Ser_caboxypep_ser_AS"/>
</dbReference>
<gene>
    <name evidence="3" type="ORF">Sjap_010269</name>
</gene>
<dbReference type="PANTHER" id="PTHR11802:SF470">
    <property type="entry name" value="CARBOXYPEPTIDASE"/>
    <property type="match status" value="1"/>
</dbReference>
<evidence type="ECO:0000256" key="1">
    <source>
        <dbReference type="ARBA" id="ARBA00009431"/>
    </source>
</evidence>
<dbReference type="GO" id="GO:0005773">
    <property type="term" value="C:vacuole"/>
    <property type="evidence" value="ECO:0007669"/>
    <property type="project" value="TreeGrafter"/>
</dbReference>
<name>A0AAP0JBA5_9MAGN</name>
<evidence type="ECO:0000256" key="2">
    <source>
        <dbReference type="RuleBase" id="RU361156"/>
    </source>
</evidence>
<keyword evidence="4" id="KW-1185">Reference proteome</keyword>
<dbReference type="AlphaFoldDB" id="A0AAP0JBA5"/>
<dbReference type="EMBL" id="JBBNAE010000004">
    <property type="protein sequence ID" value="KAK9129782.1"/>
    <property type="molecule type" value="Genomic_DNA"/>
</dbReference>
<keyword evidence="2" id="KW-0378">Hydrolase</keyword>
<protein>
    <recommendedName>
        <fullName evidence="2">Carboxypeptidase</fullName>
        <ecNumber evidence="2">3.4.16.-</ecNumber>
    </recommendedName>
</protein>
<reference evidence="3 4" key="1">
    <citation type="submission" date="2024-01" db="EMBL/GenBank/DDBJ databases">
        <title>Genome assemblies of Stephania.</title>
        <authorList>
            <person name="Yang L."/>
        </authorList>
    </citation>
    <scope>NUCLEOTIDE SEQUENCE [LARGE SCALE GENOMIC DNA]</scope>
    <source>
        <strain evidence="3">QJT</strain>
        <tissue evidence="3">Leaf</tissue>
    </source>
</reference>
<keyword evidence="2" id="KW-0645">Protease</keyword>
<dbReference type="PRINTS" id="PR00724">
    <property type="entry name" value="CRBOXYPTASEC"/>
</dbReference>
<sequence>MACNFVASFFCLFFIALLPLASFAKIIPQPGSKQADKITALPGLPQTLAQLSQYAGSVVVNNKLGSSLFYYLIESSTLSVKKPLVLWLNGGPLVSSLMGLIEIGPYRVASDGKTLYENIYSWNKAANLLFLETPVGVGFSYCNKTSEMQQNNDAKTADMSYTFLVNWLERFPEYKNRDFYIAGESYAGHYIPQLAQTIVERAMPGSVINLKGLLVRVSNFLHLNFKVSALQLIKIYGYLLNFLCRLGTQ</sequence>
<proteinExistence type="inferred from homology"/>
<organism evidence="3 4">
    <name type="scientific">Stephania japonica</name>
    <dbReference type="NCBI Taxonomy" id="461633"/>
    <lineage>
        <taxon>Eukaryota</taxon>
        <taxon>Viridiplantae</taxon>
        <taxon>Streptophyta</taxon>
        <taxon>Embryophyta</taxon>
        <taxon>Tracheophyta</taxon>
        <taxon>Spermatophyta</taxon>
        <taxon>Magnoliopsida</taxon>
        <taxon>Ranunculales</taxon>
        <taxon>Menispermaceae</taxon>
        <taxon>Menispermoideae</taxon>
        <taxon>Cissampelideae</taxon>
        <taxon>Stephania</taxon>
    </lineage>
</organism>
<evidence type="ECO:0000313" key="4">
    <source>
        <dbReference type="Proteomes" id="UP001417504"/>
    </source>
</evidence>
<dbReference type="GO" id="GO:0004185">
    <property type="term" value="F:serine-type carboxypeptidase activity"/>
    <property type="evidence" value="ECO:0007669"/>
    <property type="project" value="UniProtKB-UniRule"/>
</dbReference>
<comment type="caution">
    <text evidence="3">The sequence shown here is derived from an EMBL/GenBank/DDBJ whole genome shotgun (WGS) entry which is preliminary data.</text>
</comment>
<dbReference type="Pfam" id="PF00450">
    <property type="entry name" value="Peptidase_S10"/>
    <property type="match status" value="1"/>
</dbReference>
<accession>A0AAP0JBA5</accession>
<feature type="signal peptide" evidence="2">
    <location>
        <begin position="1"/>
        <end position="24"/>
    </location>
</feature>
<keyword evidence="2" id="KW-0121">Carboxypeptidase</keyword>
<comment type="similarity">
    <text evidence="1 2">Belongs to the peptidase S10 family.</text>
</comment>
<dbReference type="EC" id="3.4.16.-" evidence="2"/>
<feature type="chain" id="PRO_5042664776" description="Carboxypeptidase" evidence="2">
    <location>
        <begin position="25"/>
        <end position="249"/>
    </location>
</feature>